<reference evidence="1 2" key="1">
    <citation type="submission" date="2020-01" db="EMBL/GenBank/DDBJ databases">
        <title>Identification and distribution of gene clusters putatively required for synthesis of sphingolipid metabolism inhibitors in phylogenetically diverse species of the filamentous fungus Fusarium.</title>
        <authorList>
            <person name="Kim H.-S."/>
            <person name="Busman M."/>
            <person name="Brown D.W."/>
            <person name="Divon H."/>
            <person name="Uhlig S."/>
            <person name="Proctor R.H."/>
        </authorList>
    </citation>
    <scope>NUCLEOTIDE SEQUENCE [LARGE SCALE GENOMIC DNA]</scope>
    <source>
        <strain evidence="1 2">NRRL 20459</strain>
    </source>
</reference>
<dbReference type="Proteomes" id="UP000554235">
    <property type="component" value="Unassembled WGS sequence"/>
</dbReference>
<gene>
    <name evidence="1" type="ORF">FALBO_3926</name>
</gene>
<evidence type="ECO:0000313" key="2">
    <source>
        <dbReference type="Proteomes" id="UP000554235"/>
    </source>
</evidence>
<accession>A0A8H4LJ99</accession>
<comment type="caution">
    <text evidence="1">The sequence shown here is derived from an EMBL/GenBank/DDBJ whole genome shotgun (WGS) entry which is preliminary data.</text>
</comment>
<dbReference type="EMBL" id="JAADYS010000509">
    <property type="protein sequence ID" value="KAF4469178.1"/>
    <property type="molecule type" value="Genomic_DNA"/>
</dbReference>
<organism evidence="1 2">
    <name type="scientific">Fusarium albosuccineum</name>
    <dbReference type="NCBI Taxonomy" id="1237068"/>
    <lineage>
        <taxon>Eukaryota</taxon>
        <taxon>Fungi</taxon>
        <taxon>Dikarya</taxon>
        <taxon>Ascomycota</taxon>
        <taxon>Pezizomycotina</taxon>
        <taxon>Sordariomycetes</taxon>
        <taxon>Hypocreomycetidae</taxon>
        <taxon>Hypocreales</taxon>
        <taxon>Nectriaceae</taxon>
        <taxon>Fusarium</taxon>
        <taxon>Fusarium decemcellulare species complex</taxon>
    </lineage>
</organism>
<proteinExistence type="predicted"/>
<keyword evidence="2" id="KW-1185">Reference proteome</keyword>
<sequence>MPTGLFDCFTWLIKPYDMIVESAQEKRRRLEIDDNNQDESIPWTIWRPSWLTFGSSNNSTKHYRSEMDLDAPRAISLRRTVHVPSRRKGRGAYSRSRLLFVVDEEDENTAPC</sequence>
<protein>
    <submittedName>
        <fullName evidence="1">Uncharacterized protein</fullName>
    </submittedName>
</protein>
<dbReference type="AlphaFoldDB" id="A0A8H4LJ99"/>
<name>A0A8H4LJ99_9HYPO</name>
<evidence type="ECO:0000313" key="1">
    <source>
        <dbReference type="EMBL" id="KAF4469178.1"/>
    </source>
</evidence>